<sequence>MPSGTQFVKTDGKLVAQSHHPCHLSGDGDILGLGVRLSFYIQFLAAIVALWHMLNDDIKTLRVGLAVLSLALFINLCINSTGGDSLVILNWIITTTLVIFLPFYSIWGFVASERMRRLNKKDKAELEKAEWEYKLLPKQERKLPPPPPEAQALNESYQRYLYALLALEQSIREGEYTYDLFLEIFRDAFDDFIRTASLGNPGRFAQDMEKLRRSPNILETVPNIYRDRMHLVMEAQYAGISKEQSRLDTAERERIQRNIVRLNASRAAMTYTTREYKALWRHDKILLGIIIATWMAYVAATPWIFFFGIDKGKKDGCNIKLRTLWAPISIYNRAYRIYLRVFACFGMLGCLGGVLLSLWLIYRGLQYRREKNRTPERPLIRPRPTDRSGDSSALAKIAAPSQQQVEAGAGLVFDRSLRVQKQIYRYYGVTISVIVSVISIVLTELTLRDNNVDLSDSPLVSTSQLLPLLIAASTSIPVLFHVWEYYIRKSHKRASDQRSLAEKAWAATKAWINSVTSGPEQQPGQQGQRDQPVQGQQATEAHEGQRRQAGQERRQQDPVPRGQATEV</sequence>
<keyword evidence="4" id="KW-1185">Reference proteome</keyword>
<dbReference type="AlphaFoldDB" id="A0A6A6VEM9"/>
<evidence type="ECO:0000313" key="4">
    <source>
        <dbReference type="Proteomes" id="UP000799440"/>
    </source>
</evidence>
<evidence type="ECO:0000256" key="2">
    <source>
        <dbReference type="SAM" id="Phobius"/>
    </source>
</evidence>
<protein>
    <submittedName>
        <fullName evidence="3">Uncharacterized protein</fullName>
    </submittedName>
</protein>
<dbReference type="EMBL" id="MU006570">
    <property type="protein sequence ID" value="KAF2748174.1"/>
    <property type="molecule type" value="Genomic_DNA"/>
</dbReference>
<feature type="transmembrane region" description="Helical" evidence="2">
    <location>
        <begin position="88"/>
        <end position="111"/>
    </location>
</feature>
<feature type="compositionally biased region" description="Basic and acidic residues" evidence="1">
    <location>
        <begin position="540"/>
        <end position="556"/>
    </location>
</feature>
<feature type="region of interest" description="Disordered" evidence="1">
    <location>
        <begin position="515"/>
        <end position="567"/>
    </location>
</feature>
<evidence type="ECO:0000256" key="1">
    <source>
        <dbReference type="SAM" id="MobiDB-lite"/>
    </source>
</evidence>
<name>A0A6A6VEM9_9PLEO</name>
<feature type="transmembrane region" description="Helical" evidence="2">
    <location>
        <begin position="63"/>
        <end position="82"/>
    </location>
</feature>
<gene>
    <name evidence="3" type="ORF">M011DRAFT_525832</name>
</gene>
<feature type="transmembrane region" description="Helical" evidence="2">
    <location>
        <begin position="424"/>
        <end position="445"/>
    </location>
</feature>
<dbReference type="Proteomes" id="UP000799440">
    <property type="component" value="Unassembled WGS sequence"/>
</dbReference>
<feature type="transmembrane region" description="Helical" evidence="2">
    <location>
        <begin position="30"/>
        <end position="51"/>
    </location>
</feature>
<organism evidence="3 4">
    <name type="scientific">Sporormia fimetaria CBS 119925</name>
    <dbReference type="NCBI Taxonomy" id="1340428"/>
    <lineage>
        <taxon>Eukaryota</taxon>
        <taxon>Fungi</taxon>
        <taxon>Dikarya</taxon>
        <taxon>Ascomycota</taxon>
        <taxon>Pezizomycotina</taxon>
        <taxon>Dothideomycetes</taxon>
        <taxon>Pleosporomycetidae</taxon>
        <taxon>Pleosporales</taxon>
        <taxon>Sporormiaceae</taxon>
        <taxon>Sporormia</taxon>
    </lineage>
</organism>
<feature type="transmembrane region" description="Helical" evidence="2">
    <location>
        <begin position="285"/>
        <end position="306"/>
    </location>
</feature>
<keyword evidence="2" id="KW-1133">Transmembrane helix</keyword>
<feature type="transmembrane region" description="Helical" evidence="2">
    <location>
        <begin position="337"/>
        <end position="362"/>
    </location>
</feature>
<feature type="compositionally biased region" description="Low complexity" evidence="1">
    <location>
        <begin position="518"/>
        <end position="537"/>
    </location>
</feature>
<feature type="transmembrane region" description="Helical" evidence="2">
    <location>
        <begin position="465"/>
        <end position="483"/>
    </location>
</feature>
<keyword evidence="2" id="KW-0812">Transmembrane</keyword>
<proteinExistence type="predicted"/>
<accession>A0A6A6VEM9</accession>
<dbReference type="OrthoDB" id="3791929at2759"/>
<keyword evidence="2" id="KW-0472">Membrane</keyword>
<reference evidence="3" key="1">
    <citation type="journal article" date="2020" name="Stud. Mycol.">
        <title>101 Dothideomycetes genomes: a test case for predicting lifestyles and emergence of pathogens.</title>
        <authorList>
            <person name="Haridas S."/>
            <person name="Albert R."/>
            <person name="Binder M."/>
            <person name="Bloem J."/>
            <person name="Labutti K."/>
            <person name="Salamov A."/>
            <person name="Andreopoulos B."/>
            <person name="Baker S."/>
            <person name="Barry K."/>
            <person name="Bills G."/>
            <person name="Bluhm B."/>
            <person name="Cannon C."/>
            <person name="Castanera R."/>
            <person name="Culley D."/>
            <person name="Daum C."/>
            <person name="Ezra D."/>
            <person name="Gonzalez J."/>
            <person name="Henrissat B."/>
            <person name="Kuo A."/>
            <person name="Liang C."/>
            <person name="Lipzen A."/>
            <person name="Lutzoni F."/>
            <person name="Magnuson J."/>
            <person name="Mondo S."/>
            <person name="Nolan M."/>
            <person name="Ohm R."/>
            <person name="Pangilinan J."/>
            <person name="Park H.-J."/>
            <person name="Ramirez L."/>
            <person name="Alfaro M."/>
            <person name="Sun H."/>
            <person name="Tritt A."/>
            <person name="Yoshinaga Y."/>
            <person name="Zwiers L.-H."/>
            <person name="Turgeon B."/>
            <person name="Goodwin S."/>
            <person name="Spatafora J."/>
            <person name="Crous P."/>
            <person name="Grigoriev I."/>
        </authorList>
    </citation>
    <scope>NUCLEOTIDE SEQUENCE</scope>
    <source>
        <strain evidence="3">CBS 119925</strain>
    </source>
</reference>
<evidence type="ECO:0000313" key="3">
    <source>
        <dbReference type="EMBL" id="KAF2748174.1"/>
    </source>
</evidence>